<feature type="transmembrane region" description="Helical" evidence="2">
    <location>
        <begin position="359"/>
        <end position="377"/>
    </location>
</feature>
<feature type="transmembrane region" description="Helical" evidence="2">
    <location>
        <begin position="420"/>
        <end position="441"/>
    </location>
</feature>
<protein>
    <submittedName>
        <fullName evidence="3">Uncharacterized protein</fullName>
    </submittedName>
</protein>
<gene>
    <name evidence="3" type="ORF">CBR_g66779</name>
</gene>
<keyword evidence="2" id="KW-0812">Transmembrane</keyword>
<dbReference type="EMBL" id="BFEA01000077">
    <property type="protein sequence ID" value="GBG66643.1"/>
    <property type="molecule type" value="Genomic_DNA"/>
</dbReference>
<evidence type="ECO:0000256" key="1">
    <source>
        <dbReference type="SAM" id="MobiDB-lite"/>
    </source>
</evidence>
<keyword evidence="2" id="KW-0472">Membrane</keyword>
<dbReference type="Gramene" id="GBG66643">
    <property type="protein sequence ID" value="GBG66643"/>
    <property type="gene ID" value="CBR_g66779"/>
</dbReference>
<comment type="caution">
    <text evidence="3">The sequence shown here is derived from an EMBL/GenBank/DDBJ whole genome shotgun (WGS) entry which is preliminary data.</text>
</comment>
<evidence type="ECO:0000313" key="4">
    <source>
        <dbReference type="Proteomes" id="UP000265515"/>
    </source>
</evidence>
<reference evidence="3 4" key="1">
    <citation type="journal article" date="2018" name="Cell">
        <title>The Chara Genome: Secondary Complexity and Implications for Plant Terrestrialization.</title>
        <authorList>
            <person name="Nishiyama T."/>
            <person name="Sakayama H."/>
            <person name="Vries J.D."/>
            <person name="Buschmann H."/>
            <person name="Saint-Marcoux D."/>
            <person name="Ullrich K.K."/>
            <person name="Haas F.B."/>
            <person name="Vanderstraeten L."/>
            <person name="Becker D."/>
            <person name="Lang D."/>
            <person name="Vosolsobe S."/>
            <person name="Rombauts S."/>
            <person name="Wilhelmsson P.K.I."/>
            <person name="Janitza P."/>
            <person name="Kern R."/>
            <person name="Heyl A."/>
            <person name="Rumpler F."/>
            <person name="Villalobos L.I.A.C."/>
            <person name="Clay J.M."/>
            <person name="Skokan R."/>
            <person name="Toyoda A."/>
            <person name="Suzuki Y."/>
            <person name="Kagoshima H."/>
            <person name="Schijlen E."/>
            <person name="Tajeshwar N."/>
            <person name="Catarino B."/>
            <person name="Hetherington A.J."/>
            <person name="Saltykova A."/>
            <person name="Bonnot C."/>
            <person name="Breuninger H."/>
            <person name="Symeonidi A."/>
            <person name="Radhakrishnan G.V."/>
            <person name="Van Nieuwerburgh F."/>
            <person name="Deforce D."/>
            <person name="Chang C."/>
            <person name="Karol K.G."/>
            <person name="Hedrich R."/>
            <person name="Ulvskov P."/>
            <person name="Glockner G."/>
            <person name="Delwiche C.F."/>
            <person name="Petrasek J."/>
            <person name="Van de Peer Y."/>
            <person name="Friml J."/>
            <person name="Beilby M."/>
            <person name="Dolan L."/>
            <person name="Kohara Y."/>
            <person name="Sugano S."/>
            <person name="Fujiyama A."/>
            <person name="Delaux P.-M."/>
            <person name="Quint M."/>
            <person name="TheiBen G."/>
            <person name="Hagemann M."/>
            <person name="Harholt J."/>
            <person name="Dunand C."/>
            <person name="Zachgo S."/>
            <person name="Langdale J."/>
            <person name="Maumus F."/>
            <person name="Straeten D.V.D."/>
            <person name="Gould S.B."/>
            <person name="Rensing S.A."/>
        </authorList>
    </citation>
    <scope>NUCLEOTIDE SEQUENCE [LARGE SCALE GENOMIC DNA]</scope>
    <source>
        <strain evidence="3 4">S276</strain>
    </source>
</reference>
<feature type="region of interest" description="Disordered" evidence="1">
    <location>
        <begin position="1"/>
        <end position="53"/>
    </location>
</feature>
<feature type="compositionally biased region" description="Pro residues" evidence="1">
    <location>
        <begin position="1"/>
        <end position="11"/>
    </location>
</feature>
<keyword evidence="4" id="KW-1185">Reference proteome</keyword>
<accession>A0A388K9M9</accession>
<proteinExistence type="predicted"/>
<evidence type="ECO:0000256" key="2">
    <source>
        <dbReference type="SAM" id="Phobius"/>
    </source>
</evidence>
<evidence type="ECO:0000313" key="3">
    <source>
        <dbReference type="EMBL" id="GBG66643.1"/>
    </source>
</evidence>
<keyword evidence="2" id="KW-1133">Transmembrane helix</keyword>
<feature type="transmembrane region" description="Helical" evidence="2">
    <location>
        <begin position="389"/>
        <end position="408"/>
    </location>
</feature>
<dbReference type="AlphaFoldDB" id="A0A388K9M9"/>
<feature type="compositionally biased region" description="Gly residues" evidence="1">
    <location>
        <begin position="27"/>
        <end position="42"/>
    </location>
</feature>
<name>A0A388K9M9_CHABU</name>
<feature type="transmembrane region" description="Helical" evidence="2">
    <location>
        <begin position="318"/>
        <end position="339"/>
    </location>
</feature>
<feature type="compositionally biased region" description="Low complexity" evidence="1">
    <location>
        <begin position="12"/>
        <end position="26"/>
    </location>
</feature>
<dbReference type="Proteomes" id="UP000265515">
    <property type="component" value="Unassembled WGS sequence"/>
</dbReference>
<organism evidence="3 4">
    <name type="scientific">Chara braunii</name>
    <name type="common">Braun's stonewort</name>
    <dbReference type="NCBI Taxonomy" id="69332"/>
    <lineage>
        <taxon>Eukaryota</taxon>
        <taxon>Viridiplantae</taxon>
        <taxon>Streptophyta</taxon>
        <taxon>Charophyceae</taxon>
        <taxon>Charales</taxon>
        <taxon>Characeae</taxon>
        <taxon>Chara</taxon>
    </lineage>
</organism>
<sequence length="506" mass="53205">MGKPPRPPMGPPMAAGSATSSPASTTGTGGTTPGGGGGGGGSSEPRKQQQQLRLTNLDAAESAAAVDAMRAALTASKLAAIAGNESPVTPYFSRTMSESSDDLFEISITRDDAWDAMRFPEDGYSTSFSVGEMFPFTGLGEVPLVFDKRPVGHGGSGGGGVGEDADMEEDMKAKLRGEHPESSGPVSPRDRASLAALSKCFPVIKHSVMDGRIQKSKGGFKNLKRQTSASSFNSDLSYRHTPGSPINGIVEKAPVLMDVERGEKGVMVVGSVGGAGALGVRGRGSGFAKGRGKNRRSGSLSSGYQEQLPEHFGVSDCMLGLAIFMTMSCLCMAIADVLLEVLRIKGQFDHLKDDNRREFLILNLLSALVAYHSLLGIRQCKFDAAKNALQVAWLVDVALLVGDVAFIVKNTKPDATIARLELYLFGGLTFINFLIATYLYIRLSARGHKSGGSSDGVRQGTSSGAGCAGAIVPVGSRGSRSEAVEARLETPLWLRDKERTIEPVAA</sequence>